<dbReference type="EMBL" id="QQYZ01000020">
    <property type="protein sequence ID" value="RSY79347.1"/>
    <property type="molecule type" value="Genomic_DNA"/>
</dbReference>
<evidence type="ECO:0000313" key="1">
    <source>
        <dbReference type="EMBL" id="RSY79347.1"/>
    </source>
</evidence>
<organism evidence="1 2">
    <name type="scientific">Sphingomonas koreensis</name>
    <dbReference type="NCBI Taxonomy" id="93064"/>
    <lineage>
        <taxon>Bacteria</taxon>
        <taxon>Pseudomonadati</taxon>
        <taxon>Pseudomonadota</taxon>
        <taxon>Alphaproteobacteria</taxon>
        <taxon>Sphingomonadales</taxon>
        <taxon>Sphingomonadaceae</taxon>
        <taxon>Sphingomonas</taxon>
    </lineage>
</organism>
<reference evidence="1 2" key="1">
    <citation type="submission" date="2018-07" db="EMBL/GenBank/DDBJ databases">
        <title>Genomic and Epidemiologic Investigation of an Indolent Hospital Outbreak.</title>
        <authorList>
            <person name="Johnson R.C."/>
            <person name="Deming C."/>
            <person name="Conlan S."/>
            <person name="Zellmer C.J."/>
            <person name="Michelin A.V."/>
            <person name="Lee-Lin S."/>
            <person name="Thomas P.J."/>
            <person name="Park M."/>
            <person name="Weingarten R.A."/>
            <person name="Less J."/>
            <person name="Dekker J.P."/>
            <person name="Frank K.M."/>
            <person name="Musser K.A."/>
            <person name="Mcquiston J.R."/>
            <person name="Henderson D.K."/>
            <person name="Lau A.F."/>
            <person name="Palmore T.N."/>
            <person name="Segre J.A."/>
        </authorList>
    </citation>
    <scope>NUCLEOTIDE SEQUENCE [LARGE SCALE GENOMIC DNA]</scope>
    <source>
        <strain evidence="1 2">SK-CDC1_0717</strain>
    </source>
</reference>
<evidence type="ECO:0000313" key="2">
    <source>
        <dbReference type="Proteomes" id="UP000287746"/>
    </source>
</evidence>
<protein>
    <submittedName>
        <fullName evidence="1">Uncharacterized protein</fullName>
    </submittedName>
</protein>
<sequence>MSPDDAAPPDGFSEFDIAGIDQAVAEWQPVERPSQRRAARQLAPLIERILAVRPDLPTGQVRKILEANHRFGPLPTASTFNRELGAICNEVRSRLAPAKSAARPSPTRMRTARRPRPMITSTAENIGESRVGKAGLAPTAPAVPAPTAAVVRSTRTFHPFDLFDGKFAGKVFVHTQAIRAFFSAVEKRGEDTLLARLARQVIDDATSQPCLDKLHPRDREILEAALSLR</sequence>
<dbReference type="RefSeq" id="WP_126005304.1">
    <property type="nucleotide sequence ID" value="NZ_QQYZ01000020.1"/>
</dbReference>
<comment type="caution">
    <text evidence="1">The sequence shown here is derived from an EMBL/GenBank/DDBJ whole genome shotgun (WGS) entry which is preliminary data.</text>
</comment>
<proteinExistence type="predicted"/>
<dbReference type="AlphaFoldDB" id="A0A430FZQ4"/>
<gene>
    <name evidence="1" type="ORF">DAH66_17430</name>
</gene>
<name>A0A430FZQ4_9SPHN</name>
<accession>A0A430FZQ4</accession>
<dbReference type="Proteomes" id="UP000287746">
    <property type="component" value="Unassembled WGS sequence"/>
</dbReference>